<name>A0A368BM21_9GAMM</name>
<comment type="similarity">
    <text evidence="2">Belongs to the PTPS family. QueD subfamily.</text>
</comment>
<dbReference type="EMBL" id="QOPD01000005">
    <property type="protein sequence ID" value="RCL38125.1"/>
    <property type="molecule type" value="Genomic_DNA"/>
</dbReference>
<dbReference type="InterPro" id="IPR038418">
    <property type="entry name" value="6-PTP_synth/QueD_sf"/>
</dbReference>
<comment type="catalytic activity">
    <reaction evidence="6">
        <text>7,8-dihydroneopterin 3'-triphosphate + H2O = 6-carboxy-5,6,7,8-tetrahydropterin + triphosphate + acetaldehyde + 2 H(+)</text>
        <dbReference type="Rhea" id="RHEA:27966"/>
        <dbReference type="ChEBI" id="CHEBI:15343"/>
        <dbReference type="ChEBI" id="CHEBI:15377"/>
        <dbReference type="ChEBI" id="CHEBI:15378"/>
        <dbReference type="ChEBI" id="CHEBI:18036"/>
        <dbReference type="ChEBI" id="CHEBI:58462"/>
        <dbReference type="ChEBI" id="CHEBI:61032"/>
        <dbReference type="EC" id="4.1.2.50"/>
    </reaction>
</comment>
<evidence type="ECO:0000256" key="4">
    <source>
        <dbReference type="ARBA" id="ARBA00018141"/>
    </source>
</evidence>
<dbReference type="InterPro" id="IPR007115">
    <property type="entry name" value="6-PTP_synth/QueD"/>
</dbReference>
<gene>
    <name evidence="7" type="ORF">DBW97_03590</name>
</gene>
<evidence type="ECO:0000256" key="1">
    <source>
        <dbReference type="ARBA" id="ARBA00005061"/>
    </source>
</evidence>
<sequence length="146" mass="17021">MYKVTKKFGHDRGYSCAFRQWNAQSNCKYIHGYSLAFEVGLSSNQLNEQNWVYDFGNFNFLKEWLQNNFDHKLILAQDDPELEELVKLNQVSANIVIVPRISCEAFAQMTYEFIDDHIKSLGDKITVEYVTVSEHQANSATYSKYQ</sequence>
<evidence type="ECO:0000256" key="6">
    <source>
        <dbReference type="ARBA" id="ARBA00048807"/>
    </source>
</evidence>
<dbReference type="Proteomes" id="UP000252147">
    <property type="component" value="Unassembled WGS sequence"/>
</dbReference>
<dbReference type="UniPathway" id="UPA00391"/>
<comment type="pathway">
    <text evidence="1">Purine metabolism; 7-cyano-7-deazaguanine biosynthesis.</text>
</comment>
<organism evidence="7 8">
    <name type="scientific">SAR86 cluster bacterium</name>
    <dbReference type="NCBI Taxonomy" id="2030880"/>
    <lineage>
        <taxon>Bacteria</taxon>
        <taxon>Pseudomonadati</taxon>
        <taxon>Pseudomonadota</taxon>
        <taxon>Gammaproteobacteria</taxon>
        <taxon>SAR86 cluster</taxon>
    </lineage>
</organism>
<dbReference type="SUPFAM" id="SSF55620">
    <property type="entry name" value="Tetrahydrobiopterin biosynthesis enzymes-like"/>
    <property type="match status" value="1"/>
</dbReference>
<evidence type="ECO:0000256" key="5">
    <source>
        <dbReference type="ARBA" id="ARBA00031449"/>
    </source>
</evidence>
<dbReference type="AlphaFoldDB" id="A0A368BM21"/>
<accession>A0A368BM21</accession>
<dbReference type="EC" id="4.1.2.50" evidence="3"/>
<evidence type="ECO:0000256" key="3">
    <source>
        <dbReference type="ARBA" id="ARBA00012982"/>
    </source>
</evidence>
<evidence type="ECO:0000313" key="7">
    <source>
        <dbReference type="EMBL" id="RCL38125.1"/>
    </source>
</evidence>
<reference evidence="7 8" key="1">
    <citation type="journal article" date="2018" name="Microbiome">
        <title>Fine metagenomic profile of the Mediterranean stratified and mixed water columns revealed by assembly and recruitment.</title>
        <authorList>
            <person name="Haro-Moreno J.M."/>
            <person name="Lopez-Perez M."/>
            <person name="De La Torre J.R."/>
            <person name="Picazo A."/>
            <person name="Camacho A."/>
            <person name="Rodriguez-Valera F."/>
        </authorList>
    </citation>
    <scope>NUCLEOTIDE SEQUENCE [LARGE SCALE GENOMIC DNA]</scope>
    <source>
        <strain evidence="7">MED-G83</strain>
    </source>
</reference>
<dbReference type="Pfam" id="PF01242">
    <property type="entry name" value="PTPS"/>
    <property type="match status" value="1"/>
</dbReference>
<evidence type="ECO:0000256" key="2">
    <source>
        <dbReference type="ARBA" id="ARBA00008900"/>
    </source>
</evidence>
<proteinExistence type="inferred from homology"/>
<dbReference type="Gene3D" id="3.30.479.10">
    <property type="entry name" value="6-pyruvoyl tetrahydropterin synthase/QueD"/>
    <property type="match status" value="1"/>
</dbReference>
<evidence type="ECO:0000313" key="8">
    <source>
        <dbReference type="Proteomes" id="UP000252147"/>
    </source>
</evidence>
<comment type="caution">
    <text evidence="7">The sequence shown here is derived from an EMBL/GenBank/DDBJ whole genome shotgun (WGS) entry which is preliminary data.</text>
</comment>
<protein>
    <recommendedName>
        <fullName evidence="4">6-carboxy-5,6,7,8-tetrahydropterin synthase</fullName>
        <ecNumber evidence="3">4.1.2.50</ecNumber>
    </recommendedName>
    <alternativeName>
        <fullName evidence="5">Queuosine biosynthesis protein QueD</fullName>
    </alternativeName>
</protein>
<dbReference type="GO" id="GO:0070497">
    <property type="term" value="F:6-carboxytetrahydropterin synthase activity"/>
    <property type="evidence" value="ECO:0007669"/>
    <property type="project" value="UniProtKB-EC"/>
</dbReference>